<dbReference type="InterPro" id="IPR051310">
    <property type="entry name" value="MCP_chemotaxis"/>
</dbReference>
<keyword evidence="3" id="KW-0807">Transducer</keyword>
<evidence type="ECO:0000313" key="9">
    <source>
        <dbReference type="Proteomes" id="UP001523528"/>
    </source>
</evidence>
<dbReference type="InterPro" id="IPR003660">
    <property type="entry name" value="HAMP_dom"/>
</dbReference>
<dbReference type="SMART" id="SM00283">
    <property type="entry name" value="MA"/>
    <property type="match status" value="1"/>
</dbReference>
<evidence type="ECO:0000259" key="7">
    <source>
        <dbReference type="PROSITE" id="PS50885"/>
    </source>
</evidence>
<name>A0ABT1EXZ8_9PROT</name>
<comment type="caution">
    <text evidence="8">The sequence shown here is derived from an EMBL/GenBank/DDBJ whole genome shotgun (WGS) entry which is preliminary data.</text>
</comment>
<feature type="region of interest" description="Disordered" evidence="4">
    <location>
        <begin position="454"/>
        <end position="503"/>
    </location>
</feature>
<evidence type="ECO:0000256" key="5">
    <source>
        <dbReference type="SAM" id="Phobius"/>
    </source>
</evidence>
<dbReference type="SUPFAM" id="SSF58104">
    <property type="entry name" value="Methyl-accepting chemotaxis protein (MCP) signaling domain"/>
    <property type="match status" value="1"/>
</dbReference>
<evidence type="ECO:0000256" key="1">
    <source>
        <dbReference type="ARBA" id="ARBA00022500"/>
    </source>
</evidence>
<keyword evidence="5" id="KW-0472">Membrane</keyword>
<feature type="transmembrane region" description="Helical" evidence="5">
    <location>
        <begin position="15"/>
        <end position="36"/>
    </location>
</feature>
<proteinExistence type="inferred from homology"/>
<dbReference type="PROSITE" id="PS50111">
    <property type="entry name" value="CHEMOTAXIS_TRANSDUC_2"/>
    <property type="match status" value="1"/>
</dbReference>
<keyword evidence="5" id="KW-0812">Transmembrane</keyword>
<dbReference type="Gene3D" id="1.10.287.950">
    <property type="entry name" value="Methyl-accepting chemotaxis protein"/>
    <property type="match status" value="1"/>
</dbReference>
<reference evidence="8 9" key="1">
    <citation type="submission" date="2022-06" db="EMBL/GenBank/DDBJ databases">
        <title>Acetobacer genomes from food samples.</title>
        <authorList>
            <person name="Sombolestani A."/>
        </authorList>
    </citation>
    <scope>NUCLEOTIDE SEQUENCE [LARGE SCALE GENOMIC DNA]</scope>
    <source>
        <strain evidence="8 9">R-83285</strain>
    </source>
</reference>
<dbReference type="PANTHER" id="PTHR43531">
    <property type="entry name" value="PROTEIN ICFG"/>
    <property type="match status" value="1"/>
</dbReference>
<protein>
    <submittedName>
        <fullName evidence="8">Methyl-accepting chemotaxis protein</fullName>
    </submittedName>
</protein>
<evidence type="ECO:0000259" key="6">
    <source>
        <dbReference type="PROSITE" id="PS50111"/>
    </source>
</evidence>
<keyword evidence="9" id="KW-1185">Reference proteome</keyword>
<gene>
    <name evidence="8" type="ORF">NKW50_04370</name>
</gene>
<dbReference type="PANTHER" id="PTHR43531:SF11">
    <property type="entry name" value="METHYL-ACCEPTING CHEMOTAXIS PROTEIN 3"/>
    <property type="match status" value="1"/>
</dbReference>
<dbReference type="RefSeq" id="WP_165991372.1">
    <property type="nucleotide sequence ID" value="NZ_JAMYZY010000004.1"/>
</dbReference>
<evidence type="ECO:0000313" key="8">
    <source>
        <dbReference type="EMBL" id="MCP1257824.1"/>
    </source>
</evidence>
<keyword evidence="1" id="KW-0145">Chemotaxis</keyword>
<keyword evidence="5" id="KW-1133">Transmembrane helix</keyword>
<accession>A0ABT1EXZ8</accession>
<evidence type="ECO:0000256" key="2">
    <source>
        <dbReference type="ARBA" id="ARBA00029447"/>
    </source>
</evidence>
<sequence length="503" mass="53084">MLAWFTEKAPLRRKISIVMACLQAYMILQILMQLVSSELDLPLAVQRYLGLGGFAVSSLMVFLARWLLISRAAVSFETITTLTERIADGKLDESIPYLNWSDCAGRLAKALATFRTALVKQLDLQQIAQNIAAEQQRLSTLTQERAVEQNGLITELGKGLRTLADRNLAFQFTSPFAPEFDALRRDFNEAVSSLAEAMEEVAAASALIQGGSMEIAEASQDFAQRTERQAAAMGQMAASITSVKNGVDDQSEAAQEARDAAQSAHAAVQRSTKVMLTAMSAIQEIATSSAKMSAIIGIIDDIAFQTNLLALNAGVEAARAGDAGRGFAVVATEIRALAQRSSTSSRDIRSLIEISTKQVTEGVRLVEQTDKELRLVAGQVEAITGHVSNIASVAREQVGSLGEVNTAATHIDATTQQNAAMVEQTAAAAHNLKTEAANLVSVVGHFTLPGAGPALAGPSGGKGRAALAGPGSSAPRRPAAIAPSKPAPARQLESSGADGWSEF</sequence>
<comment type="similarity">
    <text evidence="2">Belongs to the methyl-accepting chemotaxis (MCP) protein family.</text>
</comment>
<dbReference type="Gene3D" id="6.10.340.10">
    <property type="match status" value="1"/>
</dbReference>
<dbReference type="PROSITE" id="PS50885">
    <property type="entry name" value="HAMP"/>
    <property type="match status" value="2"/>
</dbReference>
<dbReference type="InterPro" id="IPR004089">
    <property type="entry name" value="MCPsignal_dom"/>
</dbReference>
<feature type="compositionally biased region" description="Low complexity" evidence="4">
    <location>
        <begin position="468"/>
        <end position="490"/>
    </location>
</feature>
<feature type="transmembrane region" description="Helical" evidence="5">
    <location>
        <begin position="48"/>
        <end position="68"/>
    </location>
</feature>
<dbReference type="SMART" id="SM00304">
    <property type="entry name" value="HAMP"/>
    <property type="match status" value="2"/>
</dbReference>
<dbReference type="EMBL" id="JAMYZZ010000004">
    <property type="protein sequence ID" value="MCP1257824.1"/>
    <property type="molecule type" value="Genomic_DNA"/>
</dbReference>
<feature type="domain" description="HAMP" evidence="7">
    <location>
        <begin position="153"/>
        <end position="199"/>
    </location>
</feature>
<feature type="domain" description="HAMP" evidence="7">
    <location>
        <begin position="70"/>
        <end position="123"/>
    </location>
</feature>
<dbReference type="Proteomes" id="UP001523528">
    <property type="component" value="Unassembled WGS sequence"/>
</dbReference>
<organism evidence="8 9">
    <name type="scientific">Acetobacter lambici</name>
    <dbReference type="NCBI Taxonomy" id="1332824"/>
    <lineage>
        <taxon>Bacteria</taxon>
        <taxon>Pseudomonadati</taxon>
        <taxon>Pseudomonadota</taxon>
        <taxon>Alphaproteobacteria</taxon>
        <taxon>Acetobacterales</taxon>
        <taxon>Acetobacteraceae</taxon>
        <taxon>Acetobacter</taxon>
    </lineage>
</organism>
<feature type="domain" description="Methyl-accepting transducer" evidence="6">
    <location>
        <begin position="204"/>
        <end position="433"/>
    </location>
</feature>
<evidence type="ECO:0000256" key="4">
    <source>
        <dbReference type="SAM" id="MobiDB-lite"/>
    </source>
</evidence>
<dbReference type="Pfam" id="PF00015">
    <property type="entry name" value="MCPsignal"/>
    <property type="match status" value="1"/>
</dbReference>
<evidence type="ECO:0000256" key="3">
    <source>
        <dbReference type="PROSITE-ProRule" id="PRU00284"/>
    </source>
</evidence>